<evidence type="ECO:0000313" key="6">
    <source>
        <dbReference type="Proteomes" id="UP000447434"/>
    </source>
</evidence>
<evidence type="ECO:0000256" key="3">
    <source>
        <dbReference type="SAM" id="SignalP"/>
    </source>
</evidence>
<feature type="domain" description="Bifunctional inhibitor/plant lipid transfer protein/seed storage helical" evidence="4">
    <location>
        <begin position="40"/>
        <end position="105"/>
    </location>
</feature>
<dbReference type="Gene3D" id="1.10.110.10">
    <property type="entry name" value="Plant lipid-transfer and hydrophobic proteins"/>
    <property type="match status" value="1"/>
</dbReference>
<comment type="caution">
    <text evidence="5">The sequence shown here is derived from an EMBL/GenBank/DDBJ whole genome shotgun (WGS) entry which is preliminary data.</text>
</comment>
<dbReference type="Proteomes" id="UP000447434">
    <property type="component" value="Chromosome 14"/>
</dbReference>
<organism evidence="5 6">
    <name type="scientific">Lupinus albus</name>
    <name type="common">White lupine</name>
    <name type="synonym">Lupinus termis</name>
    <dbReference type="NCBI Taxonomy" id="3870"/>
    <lineage>
        <taxon>Eukaryota</taxon>
        <taxon>Viridiplantae</taxon>
        <taxon>Streptophyta</taxon>
        <taxon>Embryophyta</taxon>
        <taxon>Tracheophyta</taxon>
        <taxon>Spermatophyta</taxon>
        <taxon>Magnoliopsida</taxon>
        <taxon>eudicotyledons</taxon>
        <taxon>Gunneridae</taxon>
        <taxon>Pentapetalae</taxon>
        <taxon>rosids</taxon>
        <taxon>fabids</taxon>
        <taxon>Fabales</taxon>
        <taxon>Fabaceae</taxon>
        <taxon>Papilionoideae</taxon>
        <taxon>50 kb inversion clade</taxon>
        <taxon>genistoids sensu lato</taxon>
        <taxon>core genistoids</taxon>
        <taxon>Genisteae</taxon>
        <taxon>Lupinus</taxon>
    </lineage>
</organism>
<gene>
    <name evidence="5" type="ORF">Lalb_Chr14g0364861</name>
</gene>
<feature type="chain" id="PRO_5025344511" evidence="3">
    <location>
        <begin position="38"/>
        <end position="106"/>
    </location>
</feature>
<name>A0A6A4PCA3_LUPAL</name>
<keyword evidence="2" id="KW-0446">Lipid-binding</keyword>
<dbReference type="SMART" id="SM00499">
    <property type="entry name" value="AAI"/>
    <property type="match status" value="1"/>
</dbReference>
<dbReference type="CDD" id="cd01959">
    <property type="entry name" value="nsLTP2"/>
    <property type="match status" value="1"/>
</dbReference>
<keyword evidence="1" id="KW-0813">Transport</keyword>
<sequence length="106" mass="11670">MRMMKNKVSASSVSVCAIVMVMMVTLVLMNVSHVVDAANCSPWELKPCMWAITTSSPPSTTCCQNLKDQRPCFCGYLRDPRMKDYVDPTRATEVAASCGVPIPVCY</sequence>
<feature type="signal peptide" evidence="3">
    <location>
        <begin position="1"/>
        <end position="37"/>
    </location>
</feature>
<evidence type="ECO:0000313" key="5">
    <source>
        <dbReference type="EMBL" id="KAE9599671.1"/>
    </source>
</evidence>
<dbReference type="OrthoDB" id="665742at2759"/>
<evidence type="ECO:0000256" key="1">
    <source>
        <dbReference type="ARBA" id="ARBA00022448"/>
    </source>
</evidence>
<evidence type="ECO:0000259" key="4">
    <source>
        <dbReference type="SMART" id="SM00499"/>
    </source>
</evidence>
<dbReference type="GO" id="GO:0006869">
    <property type="term" value="P:lipid transport"/>
    <property type="evidence" value="ECO:0007669"/>
    <property type="project" value="InterPro"/>
</dbReference>
<dbReference type="AlphaFoldDB" id="A0A6A4PCA3"/>
<dbReference type="PANTHER" id="PTHR33214:SF44">
    <property type="entry name" value="NON-SPECIFIC LIPID TRANSFER PROTEIN GPI-ANCHORED 33"/>
    <property type="match status" value="1"/>
</dbReference>
<protein>
    <submittedName>
        <fullName evidence="5">Putative bifunctional inhibitor/plant lipid transfer protein/seed storage helical</fullName>
    </submittedName>
</protein>
<keyword evidence="3" id="KW-0732">Signal</keyword>
<dbReference type="EMBL" id="WOCE01000014">
    <property type="protein sequence ID" value="KAE9599671.1"/>
    <property type="molecule type" value="Genomic_DNA"/>
</dbReference>
<accession>A0A6A4PCA3</accession>
<dbReference type="InterPro" id="IPR016140">
    <property type="entry name" value="Bifunc_inhib/LTP/seed_store"/>
</dbReference>
<dbReference type="InterPro" id="IPR036312">
    <property type="entry name" value="Bifun_inhib/LTP/seed_sf"/>
</dbReference>
<dbReference type="GO" id="GO:0008289">
    <property type="term" value="F:lipid binding"/>
    <property type="evidence" value="ECO:0007669"/>
    <property type="project" value="UniProtKB-KW"/>
</dbReference>
<proteinExistence type="predicted"/>
<reference evidence="6" key="1">
    <citation type="journal article" date="2020" name="Nat. Commun.">
        <title>Genome sequence of the cluster root forming white lupin.</title>
        <authorList>
            <person name="Hufnagel B."/>
            <person name="Marques A."/>
            <person name="Soriano A."/>
            <person name="Marques L."/>
            <person name="Divol F."/>
            <person name="Doumas P."/>
            <person name="Sallet E."/>
            <person name="Mancinotti D."/>
            <person name="Carrere S."/>
            <person name="Marande W."/>
            <person name="Arribat S."/>
            <person name="Keller J."/>
            <person name="Huneau C."/>
            <person name="Blein T."/>
            <person name="Aime D."/>
            <person name="Laguerre M."/>
            <person name="Taylor J."/>
            <person name="Schubert V."/>
            <person name="Nelson M."/>
            <person name="Geu-Flores F."/>
            <person name="Crespi M."/>
            <person name="Gallardo-Guerrero K."/>
            <person name="Delaux P.-M."/>
            <person name="Salse J."/>
            <person name="Berges H."/>
            <person name="Guyot R."/>
            <person name="Gouzy J."/>
            <person name="Peret B."/>
        </authorList>
    </citation>
    <scope>NUCLEOTIDE SEQUENCE [LARGE SCALE GENOMIC DNA]</scope>
    <source>
        <strain evidence="6">cv. Amiga</strain>
    </source>
</reference>
<dbReference type="PANTHER" id="PTHR33214">
    <property type="entry name" value="BIFUNCTIONAL INHIBITOR/LIPID-TRANSFER PROTEIN/SEED STORAGE 2S ALBUMIN SUPERFAMILY PROTEIN"/>
    <property type="match status" value="1"/>
</dbReference>
<dbReference type="Pfam" id="PF00234">
    <property type="entry name" value="Tryp_alpha_amyl"/>
    <property type="match status" value="1"/>
</dbReference>
<evidence type="ECO:0000256" key="2">
    <source>
        <dbReference type="ARBA" id="ARBA00023121"/>
    </source>
</evidence>
<dbReference type="InterPro" id="IPR033872">
    <property type="entry name" value="nsLTP2"/>
</dbReference>
<keyword evidence="6" id="KW-1185">Reference proteome</keyword>
<dbReference type="SUPFAM" id="SSF47699">
    <property type="entry name" value="Bifunctional inhibitor/lipid-transfer protein/seed storage 2S albumin"/>
    <property type="match status" value="1"/>
</dbReference>